<dbReference type="Pfam" id="PF12697">
    <property type="entry name" value="Abhydrolase_6"/>
    <property type="match status" value="1"/>
</dbReference>
<evidence type="ECO:0000313" key="3">
    <source>
        <dbReference type="EMBL" id="GHA19320.1"/>
    </source>
</evidence>
<keyword evidence="4" id="KW-1185">Reference proteome</keyword>
<dbReference type="Gene3D" id="3.40.50.1820">
    <property type="entry name" value="alpha/beta hydrolase"/>
    <property type="match status" value="1"/>
</dbReference>
<dbReference type="PANTHER" id="PTHR10992:SF1086">
    <property type="entry name" value="AB HYDROLASE-1 DOMAIN-CONTAINING PROTEIN"/>
    <property type="match status" value="1"/>
</dbReference>
<dbReference type="RefSeq" id="WP_189402666.1">
    <property type="nucleotide sequence ID" value="NZ_BMXA01000007.1"/>
</dbReference>
<dbReference type="InterPro" id="IPR029058">
    <property type="entry name" value="AB_hydrolase_fold"/>
</dbReference>
<evidence type="ECO:0000313" key="4">
    <source>
        <dbReference type="Proteomes" id="UP000614811"/>
    </source>
</evidence>
<organism evidence="3 4">
    <name type="scientific">Arenicella chitinivorans</name>
    <dbReference type="NCBI Taxonomy" id="1329800"/>
    <lineage>
        <taxon>Bacteria</taxon>
        <taxon>Pseudomonadati</taxon>
        <taxon>Pseudomonadota</taxon>
        <taxon>Gammaproteobacteria</taxon>
        <taxon>Arenicellales</taxon>
        <taxon>Arenicellaceae</taxon>
        <taxon>Arenicella</taxon>
    </lineage>
</organism>
<dbReference type="InterPro" id="IPR000073">
    <property type="entry name" value="AB_hydrolase_1"/>
</dbReference>
<feature type="chain" id="PRO_5036857644" description="AB hydrolase-1 domain-containing protein" evidence="1">
    <location>
        <begin position="21"/>
        <end position="269"/>
    </location>
</feature>
<dbReference type="GO" id="GO:0080030">
    <property type="term" value="F:methyl indole-3-acetate esterase activity"/>
    <property type="evidence" value="ECO:0007669"/>
    <property type="project" value="TreeGrafter"/>
</dbReference>
<sequence length="269" mass="29746">MRLLSLLGLGLLFAASLVDATEQQPEVDTFVIVHGATGGGWDWRVVSEHLIEAGHRAYRPTLTGLGERFHLAGPEVNLDTHIQDIVSMIEFEGLDDVVLVGHSYGGMVITGVMNRIPERIKHATYLDALLPDHGMTAEQTTKLPIHTWPVEAGVVKFPWVDESKPFPRDVVHPVNTLTQPVEFDNPLAHIIAATFVAFIPNGQTLQQWQAERSGWSRAKKRGWTMRIFDGDHVVYRAKPAAMANLLIATVSDRNSSAHGRTNNPVDISE</sequence>
<dbReference type="InterPro" id="IPR045889">
    <property type="entry name" value="MES/HNL"/>
</dbReference>
<dbReference type="EMBL" id="BMXA01000007">
    <property type="protein sequence ID" value="GHA19320.1"/>
    <property type="molecule type" value="Genomic_DNA"/>
</dbReference>
<reference evidence="3" key="1">
    <citation type="journal article" date="2014" name="Int. J. Syst. Evol. Microbiol.">
        <title>Complete genome sequence of Corynebacterium casei LMG S-19264T (=DSM 44701T), isolated from a smear-ripened cheese.</title>
        <authorList>
            <consortium name="US DOE Joint Genome Institute (JGI-PGF)"/>
            <person name="Walter F."/>
            <person name="Albersmeier A."/>
            <person name="Kalinowski J."/>
            <person name="Ruckert C."/>
        </authorList>
    </citation>
    <scope>NUCLEOTIDE SEQUENCE</scope>
    <source>
        <strain evidence="3">KCTC 12711</strain>
    </source>
</reference>
<protein>
    <recommendedName>
        <fullName evidence="2">AB hydrolase-1 domain-containing protein</fullName>
    </recommendedName>
</protein>
<comment type="caution">
    <text evidence="3">The sequence shown here is derived from an EMBL/GenBank/DDBJ whole genome shotgun (WGS) entry which is preliminary data.</text>
</comment>
<feature type="signal peptide" evidence="1">
    <location>
        <begin position="1"/>
        <end position="20"/>
    </location>
</feature>
<proteinExistence type="predicted"/>
<dbReference type="SUPFAM" id="SSF53474">
    <property type="entry name" value="alpha/beta-Hydrolases"/>
    <property type="match status" value="1"/>
</dbReference>
<gene>
    <name evidence="3" type="ORF">GCM10008090_31440</name>
</gene>
<keyword evidence="1" id="KW-0732">Signal</keyword>
<dbReference type="Proteomes" id="UP000614811">
    <property type="component" value="Unassembled WGS sequence"/>
</dbReference>
<dbReference type="GO" id="GO:0080032">
    <property type="term" value="F:methyl jasmonate esterase activity"/>
    <property type="evidence" value="ECO:0007669"/>
    <property type="project" value="TreeGrafter"/>
</dbReference>
<evidence type="ECO:0000256" key="1">
    <source>
        <dbReference type="SAM" id="SignalP"/>
    </source>
</evidence>
<reference evidence="3" key="2">
    <citation type="submission" date="2020-09" db="EMBL/GenBank/DDBJ databases">
        <authorList>
            <person name="Sun Q."/>
            <person name="Kim S."/>
        </authorList>
    </citation>
    <scope>NUCLEOTIDE SEQUENCE</scope>
    <source>
        <strain evidence="3">KCTC 12711</strain>
    </source>
</reference>
<name>A0A918S3U6_9GAMM</name>
<feature type="domain" description="AB hydrolase-1" evidence="2">
    <location>
        <begin position="30"/>
        <end position="244"/>
    </location>
</feature>
<evidence type="ECO:0000259" key="2">
    <source>
        <dbReference type="Pfam" id="PF12697"/>
    </source>
</evidence>
<dbReference type="PANTHER" id="PTHR10992">
    <property type="entry name" value="METHYLESTERASE FAMILY MEMBER"/>
    <property type="match status" value="1"/>
</dbReference>
<dbReference type="AlphaFoldDB" id="A0A918S3U6"/>
<accession>A0A918S3U6</accession>